<organism evidence="2 3">
    <name type="scientific">Anaerococcus martiniensis</name>
    <dbReference type="NCBI Taxonomy" id="3115615"/>
    <lineage>
        <taxon>Bacteria</taxon>
        <taxon>Bacillati</taxon>
        <taxon>Bacillota</taxon>
        <taxon>Tissierellia</taxon>
        <taxon>Tissierellales</taxon>
        <taxon>Peptoniphilaceae</taxon>
        <taxon>Anaerococcus</taxon>
    </lineage>
</organism>
<feature type="transmembrane region" description="Helical" evidence="1">
    <location>
        <begin position="73"/>
        <end position="93"/>
    </location>
</feature>
<dbReference type="InterPro" id="IPR026268">
    <property type="entry name" value="RseC"/>
</dbReference>
<keyword evidence="1" id="KW-0812">Transmembrane</keyword>
<keyword evidence="3" id="KW-1185">Reference proteome</keyword>
<evidence type="ECO:0000313" key="2">
    <source>
        <dbReference type="EMBL" id="MFO3664779.1"/>
    </source>
</evidence>
<name>A0ABW9M671_9FIRM</name>
<dbReference type="RefSeq" id="WP_410030556.1">
    <property type="nucleotide sequence ID" value="NZ_JBGMEI010000001.1"/>
</dbReference>
<evidence type="ECO:0000256" key="1">
    <source>
        <dbReference type="SAM" id="Phobius"/>
    </source>
</evidence>
<keyword evidence="1" id="KW-0472">Membrane</keyword>
<dbReference type="EMBL" id="JBGMEI010000001">
    <property type="protein sequence ID" value="MFO3664779.1"/>
    <property type="molecule type" value="Genomic_DNA"/>
</dbReference>
<dbReference type="PANTHER" id="PTHR35867">
    <property type="entry name" value="PROTEIN RSEC"/>
    <property type="match status" value="1"/>
</dbReference>
<comment type="caution">
    <text evidence="2">The sequence shown here is derived from an EMBL/GenBank/DDBJ whole genome shotgun (WGS) entry which is preliminary data.</text>
</comment>
<gene>
    <name evidence="2" type="ORF">ACCQ41_00705</name>
</gene>
<evidence type="ECO:0000313" key="3">
    <source>
        <dbReference type="Proteomes" id="UP001637996"/>
    </source>
</evidence>
<dbReference type="Pfam" id="PF04246">
    <property type="entry name" value="RseC_MucC"/>
    <property type="match status" value="1"/>
</dbReference>
<dbReference type="Proteomes" id="UP001637996">
    <property type="component" value="Unassembled WGS sequence"/>
</dbReference>
<reference evidence="2 3" key="1">
    <citation type="journal article" date="2025" name="Anaerobe">
        <title>Description of Anaerococcus kampingiae sp. nov., Anaerococcus groningensis sp. nov., Anaerococcus martiniensis sp. nov., and Anaerococcus cruorum sp. nov., isolated from human clinical specimens.</title>
        <authorList>
            <person name="Boiten K.E."/>
            <person name="Meijer J."/>
            <person name="van Wezel E.M."/>
            <person name="Veloo A.C.M."/>
        </authorList>
    </citation>
    <scope>NUCLEOTIDE SEQUENCE [LARGE SCALE GENOMIC DNA]</scope>
    <source>
        <strain evidence="2 3">ENR0831</strain>
    </source>
</reference>
<dbReference type="PIRSF" id="PIRSF004923">
    <property type="entry name" value="RseC"/>
    <property type="match status" value="1"/>
</dbReference>
<accession>A0ABW9M671</accession>
<feature type="transmembrane region" description="Helical" evidence="1">
    <location>
        <begin position="99"/>
        <end position="120"/>
    </location>
</feature>
<proteinExistence type="predicted"/>
<dbReference type="PANTHER" id="PTHR35867:SF1">
    <property type="entry name" value="PROTEIN RSEC"/>
    <property type="match status" value="1"/>
</dbReference>
<protein>
    <submittedName>
        <fullName evidence="2">SoxR reducing system RseC family protein</fullName>
    </submittedName>
</protein>
<keyword evidence="1" id="KW-1133">Transmembrane helix</keyword>
<dbReference type="InterPro" id="IPR007359">
    <property type="entry name" value="SigmaE_reg_RseC_MucC"/>
</dbReference>
<sequence length="138" mass="15342">MTMMIKHGTVLENKNGNLLVSVTRNEACGSCAAKGTCGQKEETIIEVYSTDDIDKGDKVLLETHSSDITKYSIYVYLLPVFMMIVGALLPNIFLKNTGYDINLLTLISVIIFFAISFMIIKGIDKNLSNNNVMKVRKI</sequence>